<keyword evidence="1" id="KW-0732">Signal</keyword>
<reference evidence="2" key="1">
    <citation type="submission" date="2021-03" db="EMBL/GenBank/DDBJ databases">
        <title>Whole genome shotgun sequence of Actinoplanes consettensis NBRC 14913.</title>
        <authorList>
            <person name="Komaki H."/>
            <person name="Tamura T."/>
        </authorList>
    </citation>
    <scope>NUCLEOTIDE SEQUENCE</scope>
    <source>
        <strain evidence="2">NBRC 14913</strain>
    </source>
</reference>
<protein>
    <submittedName>
        <fullName evidence="2">Uncharacterized protein</fullName>
    </submittedName>
</protein>
<name>A0A919SR39_9ACTN</name>
<sequence length="72" mass="7630">MNRFKRVSAALALTVAVTAGLTVASQGSAMAATTKFVGAFANPTECAVQAAFRSWVDGHTYWCDGAYLYTYA</sequence>
<proteinExistence type="predicted"/>
<dbReference type="AlphaFoldDB" id="A0A919SR39"/>
<evidence type="ECO:0000313" key="2">
    <source>
        <dbReference type="EMBL" id="GIM76071.1"/>
    </source>
</evidence>
<organism evidence="2 3">
    <name type="scientific">Winogradskya consettensis</name>
    <dbReference type="NCBI Taxonomy" id="113560"/>
    <lineage>
        <taxon>Bacteria</taxon>
        <taxon>Bacillati</taxon>
        <taxon>Actinomycetota</taxon>
        <taxon>Actinomycetes</taxon>
        <taxon>Micromonosporales</taxon>
        <taxon>Micromonosporaceae</taxon>
        <taxon>Winogradskya</taxon>
    </lineage>
</organism>
<keyword evidence="3" id="KW-1185">Reference proteome</keyword>
<evidence type="ECO:0000256" key="1">
    <source>
        <dbReference type="SAM" id="SignalP"/>
    </source>
</evidence>
<dbReference type="EMBL" id="BOQP01000027">
    <property type="protein sequence ID" value="GIM76071.1"/>
    <property type="molecule type" value="Genomic_DNA"/>
</dbReference>
<feature type="signal peptide" evidence="1">
    <location>
        <begin position="1"/>
        <end position="31"/>
    </location>
</feature>
<gene>
    <name evidence="2" type="ORF">Aco04nite_48500</name>
</gene>
<dbReference type="Proteomes" id="UP000680865">
    <property type="component" value="Unassembled WGS sequence"/>
</dbReference>
<accession>A0A919SR39</accession>
<comment type="caution">
    <text evidence="2">The sequence shown here is derived from an EMBL/GenBank/DDBJ whole genome shotgun (WGS) entry which is preliminary data.</text>
</comment>
<dbReference type="RefSeq" id="WP_212999529.1">
    <property type="nucleotide sequence ID" value="NZ_BAAATW010000010.1"/>
</dbReference>
<evidence type="ECO:0000313" key="3">
    <source>
        <dbReference type="Proteomes" id="UP000680865"/>
    </source>
</evidence>
<feature type="chain" id="PRO_5037573885" evidence="1">
    <location>
        <begin position="32"/>
        <end position="72"/>
    </location>
</feature>